<feature type="compositionally biased region" description="Low complexity" evidence="11">
    <location>
        <begin position="233"/>
        <end position="243"/>
    </location>
</feature>
<comment type="similarity">
    <text evidence="2">Belongs to the Tim17/Tim22/Tim23 family.</text>
</comment>
<keyword evidence="8" id="KW-0811">Translocation</keyword>
<dbReference type="GO" id="GO:0005744">
    <property type="term" value="C:TIM23 mitochondrial import inner membrane translocase complex"/>
    <property type="evidence" value="ECO:0007669"/>
    <property type="project" value="TreeGrafter"/>
</dbReference>
<comment type="subcellular location">
    <subcellularLocation>
        <location evidence="1">Mitochondrion inner membrane</location>
        <topology evidence="1">Multi-pass membrane protein</topology>
    </subcellularLocation>
</comment>
<name>A0A061RM76_9CHLO</name>
<dbReference type="PANTHER" id="PTHR10485">
    <property type="entry name" value="MITOCHONDRIAL IMPORT INNER MEMBRANE TRANSLOCASE SUBUNIT TIM-17"/>
    <property type="match status" value="1"/>
</dbReference>
<organism evidence="12">
    <name type="scientific">Tetraselmis sp. GSL018</name>
    <dbReference type="NCBI Taxonomy" id="582737"/>
    <lineage>
        <taxon>Eukaryota</taxon>
        <taxon>Viridiplantae</taxon>
        <taxon>Chlorophyta</taxon>
        <taxon>core chlorophytes</taxon>
        <taxon>Chlorodendrophyceae</taxon>
        <taxon>Chlorodendrales</taxon>
        <taxon>Chlorodendraceae</taxon>
        <taxon>Tetraselmis</taxon>
    </lineage>
</organism>
<keyword evidence="3" id="KW-0813">Transport</keyword>
<keyword evidence="4" id="KW-0812">Transmembrane</keyword>
<evidence type="ECO:0000256" key="9">
    <source>
        <dbReference type="ARBA" id="ARBA00023128"/>
    </source>
</evidence>
<evidence type="ECO:0000256" key="8">
    <source>
        <dbReference type="ARBA" id="ARBA00023010"/>
    </source>
</evidence>
<evidence type="ECO:0000256" key="10">
    <source>
        <dbReference type="ARBA" id="ARBA00023136"/>
    </source>
</evidence>
<keyword evidence="10" id="KW-0472">Membrane</keyword>
<reference evidence="12" key="1">
    <citation type="submission" date="2014-05" db="EMBL/GenBank/DDBJ databases">
        <title>The transcriptome of the halophilic microalga Tetraselmis sp. GSL018 isolated from the Great Salt Lake, Utah.</title>
        <authorList>
            <person name="Jinkerson R.E."/>
            <person name="D'Adamo S."/>
            <person name="Posewitz M.C."/>
        </authorList>
    </citation>
    <scope>NUCLEOTIDE SEQUENCE</scope>
    <source>
        <strain evidence="12">GSL018</strain>
    </source>
</reference>
<evidence type="ECO:0000256" key="11">
    <source>
        <dbReference type="SAM" id="MobiDB-lite"/>
    </source>
</evidence>
<feature type="region of interest" description="Disordered" evidence="11">
    <location>
        <begin position="206"/>
        <end position="243"/>
    </location>
</feature>
<keyword evidence="5" id="KW-0999">Mitochondrion inner membrane</keyword>
<protein>
    <submittedName>
        <fullName evidence="12">Mitochondrial import inner membrane translocase subunit TIM17</fullName>
    </submittedName>
</protein>
<keyword evidence="6" id="KW-0653">Protein transport</keyword>
<evidence type="ECO:0000313" key="12">
    <source>
        <dbReference type="EMBL" id="JAC71760.1"/>
    </source>
</evidence>
<feature type="compositionally biased region" description="Pro residues" evidence="11">
    <location>
        <begin position="155"/>
        <end position="180"/>
    </location>
</feature>
<feature type="compositionally biased region" description="Low complexity" evidence="11">
    <location>
        <begin position="206"/>
        <end position="220"/>
    </location>
</feature>
<evidence type="ECO:0000256" key="6">
    <source>
        <dbReference type="ARBA" id="ARBA00022927"/>
    </source>
</evidence>
<feature type="non-terminal residue" evidence="12">
    <location>
        <position position="260"/>
    </location>
</feature>
<evidence type="ECO:0000256" key="4">
    <source>
        <dbReference type="ARBA" id="ARBA00022692"/>
    </source>
</evidence>
<evidence type="ECO:0000256" key="1">
    <source>
        <dbReference type="ARBA" id="ARBA00004448"/>
    </source>
</evidence>
<accession>A0A061RM76</accession>
<dbReference type="PANTHER" id="PTHR10485:SF0">
    <property type="entry name" value="AT05822P-RELATED"/>
    <property type="match status" value="1"/>
</dbReference>
<feature type="region of interest" description="Disordered" evidence="11">
    <location>
        <begin position="140"/>
        <end position="192"/>
    </location>
</feature>
<evidence type="ECO:0000256" key="5">
    <source>
        <dbReference type="ARBA" id="ARBA00022792"/>
    </source>
</evidence>
<evidence type="ECO:0000256" key="7">
    <source>
        <dbReference type="ARBA" id="ARBA00022989"/>
    </source>
</evidence>
<sequence>MSGVDHGREPCPDRILDDVGGAFGMGAGGGAIWHMYTGMRNSPSGYRIKGGLEAVRREAPRIGGSFAVWGGLFSTFDCTLVALRRKEDPWNSIAAGALTGGFLSLRTGPASALRSAAFGGVLLAMIEGLGIFLTRISSPPPAPQMAAGPAAPSAPQAPPQPAAPQPAPEILPSQAPPSPPSGGRRSRPRGQLQGLVRGPLRGLLLGAAGGLPRPGRPLLPAIEPPARRDPRSSHSSAFPLPLSSPSHLALCLLRSRAPSP</sequence>
<evidence type="ECO:0000256" key="3">
    <source>
        <dbReference type="ARBA" id="ARBA00022448"/>
    </source>
</evidence>
<dbReference type="GO" id="GO:0030150">
    <property type="term" value="P:protein import into mitochondrial matrix"/>
    <property type="evidence" value="ECO:0007669"/>
    <property type="project" value="TreeGrafter"/>
</dbReference>
<dbReference type="Pfam" id="PF02466">
    <property type="entry name" value="Tim17"/>
    <property type="match status" value="1"/>
</dbReference>
<evidence type="ECO:0000256" key="2">
    <source>
        <dbReference type="ARBA" id="ARBA00008444"/>
    </source>
</evidence>
<dbReference type="GO" id="GO:0008320">
    <property type="term" value="F:protein transmembrane transporter activity"/>
    <property type="evidence" value="ECO:0007669"/>
    <property type="project" value="TreeGrafter"/>
</dbReference>
<feature type="compositionally biased region" description="Low complexity" evidence="11">
    <location>
        <begin position="144"/>
        <end position="154"/>
    </location>
</feature>
<keyword evidence="9" id="KW-0496">Mitochondrion</keyword>
<dbReference type="EMBL" id="GBEZ01014304">
    <property type="protein sequence ID" value="JAC71760.1"/>
    <property type="molecule type" value="Transcribed_RNA"/>
</dbReference>
<proteinExistence type="inferred from homology"/>
<dbReference type="AlphaFoldDB" id="A0A061RM76"/>
<keyword evidence="7" id="KW-1133">Transmembrane helix</keyword>
<gene>
    <name evidence="12" type="primary">TIM17</name>
    <name evidence="12" type="ORF">TSPGSL018_1192</name>
</gene>